<dbReference type="GO" id="GO:0052592">
    <property type="term" value="F:oxidoreductase activity, acting on CH or CH2 groups, with an iron-sulfur protein as acceptor"/>
    <property type="evidence" value="ECO:0007669"/>
    <property type="project" value="TreeGrafter"/>
</dbReference>
<dbReference type="Proteomes" id="UP000241247">
    <property type="component" value="Unassembled WGS sequence"/>
</dbReference>
<keyword evidence="4" id="KW-1185">Reference proteome</keyword>
<dbReference type="PANTHER" id="PTHR31332">
    <property type="entry name" value="7-HYDROXYMETHYL CHLOROPHYLL A REDUCTASE, CHLOROPLASTIC"/>
    <property type="match status" value="1"/>
</dbReference>
<organism evidence="3 4">
    <name type="scientific">Mycoplana dimorpha</name>
    <dbReference type="NCBI Taxonomy" id="28320"/>
    <lineage>
        <taxon>Bacteria</taxon>
        <taxon>Pseudomonadati</taxon>
        <taxon>Pseudomonadota</taxon>
        <taxon>Alphaproteobacteria</taxon>
        <taxon>Hyphomicrobiales</taxon>
        <taxon>Rhizobiaceae</taxon>
        <taxon>Mycoplana</taxon>
    </lineage>
</organism>
<gene>
    <name evidence="3" type="ORF">C7449_103170</name>
</gene>
<evidence type="ECO:0000256" key="1">
    <source>
        <dbReference type="SAM" id="MobiDB-lite"/>
    </source>
</evidence>
<evidence type="ECO:0000259" key="2">
    <source>
        <dbReference type="PROSITE" id="PS51379"/>
    </source>
</evidence>
<reference evidence="3 4" key="1">
    <citation type="submission" date="2018-04" db="EMBL/GenBank/DDBJ databases">
        <title>Genomic Encyclopedia of Type Strains, Phase IV (KMG-IV): sequencing the most valuable type-strain genomes for metagenomic binning, comparative biology and taxonomic classification.</title>
        <authorList>
            <person name="Goeker M."/>
        </authorList>
    </citation>
    <scope>NUCLEOTIDE SEQUENCE [LARGE SCALE GENOMIC DNA]</scope>
    <source>
        <strain evidence="3 4">DSM 7138</strain>
    </source>
</reference>
<dbReference type="Pfam" id="PF04432">
    <property type="entry name" value="FrhB_FdhB_C"/>
    <property type="match status" value="1"/>
</dbReference>
<dbReference type="InterPro" id="IPR007516">
    <property type="entry name" value="Co_F420_Hydgase/DH_bsu_N"/>
</dbReference>
<feature type="region of interest" description="Disordered" evidence="1">
    <location>
        <begin position="1"/>
        <end position="20"/>
    </location>
</feature>
<dbReference type="InterPro" id="IPR017896">
    <property type="entry name" value="4Fe4S_Fe-S-bd"/>
</dbReference>
<dbReference type="PANTHER" id="PTHR31332:SF0">
    <property type="entry name" value="7-HYDROXYMETHYL CHLOROPHYLL A REDUCTASE, CHLOROPLASTIC"/>
    <property type="match status" value="1"/>
</dbReference>
<sequence>MSSIDPPAASPPKRSATRAIGPGDIVSSGLCIGCGACVAHGPAGAQMRLDRYGQFKPHGPKDWRMADPDFERLCPFSPLAPNEDELAGERFAGASHMDRRIGRFEAAYVGHVAETGFRMDGSSGGLVSWVAVELLRTGIVDGIVHAAPTDGGGSADGYFKYRISRSEREIRAGAKSRYHPVELSGVIAEMRARPGRYAVVGIPCMIKALHLAGRVDPLLAQRVTLTLGLFCGHMKSLRLVESFAWQMGVRPETVRGVDYRLKRPDQPANWYVAELSLGDGGRRRRYWWDMADGDWGAGFFQNQACDFCDDVVAETADISFGDAWVEPYSSDGRGTNVVIVRTGELNALLRAGTAEGRLELAEVDADFVARTQAAGLRHRREGLAYRLQRFRGPVLPRKRVEPGDKGLSARRKLIYAMRRQIGRWSHRVFRLARLTRWPGLYLGWARAALSLYHGLAYGRGWLGSLLDRLGWSGMEGRDP</sequence>
<protein>
    <submittedName>
        <fullName evidence="3">Coenzyme F420-reducing hydrogenase beta subunit</fullName>
    </submittedName>
</protein>
<evidence type="ECO:0000313" key="4">
    <source>
        <dbReference type="Proteomes" id="UP000241247"/>
    </source>
</evidence>
<proteinExistence type="predicted"/>
<name>A0A2T5BB08_MYCDI</name>
<dbReference type="EMBL" id="PZZZ01000003">
    <property type="protein sequence ID" value="PTM96156.1"/>
    <property type="molecule type" value="Genomic_DNA"/>
</dbReference>
<dbReference type="PROSITE" id="PS51379">
    <property type="entry name" value="4FE4S_FER_2"/>
    <property type="match status" value="1"/>
</dbReference>
<comment type="caution">
    <text evidence="3">The sequence shown here is derived from an EMBL/GenBank/DDBJ whole genome shotgun (WGS) entry which is preliminary data.</text>
</comment>
<dbReference type="AlphaFoldDB" id="A0A2T5BB08"/>
<accession>A0A2T5BB08</accession>
<feature type="domain" description="4Fe-4S ferredoxin-type" evidence="2">
    <location>
        <begin position="22"/>
        <end position="52"/>
    </location>
</feature>
<dbReference type="InterPro" id="IPR007525">
    <property type="entry name" value="FrhB_FdhB_C"/>
</dbReference>
<dbReference type="InterPro" id="IPR045220">
    <property type="entry name" value="FRHB/FDHB/HCAR-like"/>
</dbReference>
<dbReference type="Pfam" id="PF04422">
    <property type="entry name" value="FrhB_FdhB_N"/>
    <property type="match status" value="1"/>
</dbReference>
<evidence type="ECO:0000313" key="3">
    <source>
        <dbReference type="EMBL" id="PTM96156.1"/>
    </source>
</evidence>